<feature type="transmembrane region" description="Helical" evidence="1">
    <location>
        <begin position="6"/>
        <end position="27"/>
    </location>
</feature>
<evidence type="ECO:0000313" key="3">
    <source>
        <dbReference type="EMBL" id="OGC84920.1"/>
    </source>
</evidence>
<feature type="domain" description="Transcobalamin-like C-terminal" evidence="2">
    <location>
        <begin position="85"/>
        <end position="137"/>
    </location>
</feature>
<evidence type="ECO:0000313" key="4">
    <source>
        <dbReference type="Proteomes" id="UP000178091"/>
    </source>
</evidence>
<dbReference type="InterPro" id="IPR027954">
    <property type="entry name" value="Transcobalamin-like_C"/>
</dbReference>
<dbReference type="AlphaFoldDB" id="A0A1F4XT97"/>
<proteinExistence type="predicted"/>
<reference evidence="3 4" key="1">
    <citation type="journal article" date="2016" name="Nat. Commun.">
        <title>Thousands of microbial genomes shed light on interconnected biogeochemical processes in an aquifer system.</title>
        <authorList>
            <person name="Anantharaman K."/>
            <person name="Brown C.T."/>
            <person name="Hug L.A."/>
            <person name="Sharon I."/>
            <person name="Castelle C.J."/>
            <person name="Probst A.J."/>
            <person name="Thomas B.C."/>
            <person name="Singh A."/>
            <person name="Wilkins M.J."/>
            <person name="Karaoz U."/>
            <person name="Brodie E.L."/>
            <person name="Williams K.H."/>
            <person name="Hubbard S.S."/>
            <person name="Banfield J.F."/>
        </authorList>
    </citation>
    <scope>NUCLEOTIDE SEQUENCE [LARGE SCALE GENOMIC DNA]</scope>
</reference>
<accession>A0A1F4XT97</accession>
<evidence type="ECO:0000259" key="2">
    <source>
        <dbReference type="Pfam" id="PF14478"/>
    </source>
</evidence>
<evidence type="ECO:0000256" key="1">
    <source>
        <dbReference type="SAM" id="Phobius"/>
    </source>
</evidence>
<keyword evidence="1" id="KW-1133">Transmembrane helix</keyword>
<comment type="caution">
    <text evidence="3">The sequence shown here is derived from an EMBL/GenBank/DDBJ whole genome shotgun (WGS) entry which is preliminary data.</text>
</comment>
<dbReference type="Proteomes" id="UP000178091">
    <property type="component" value="Unassembled WGS sequence"/>
</dbReference>
<keyword evidence="1" id="KW-0812">Transmembrane</keyword>
<dbReference type="Gene3D" id="2.170.130.30">
    <property type="match status" value="1"/>
</dbReference>
<protein>
    <recommendedName>
        <fullName evidence="2">Transcobalamin-like C-terminal domain-containing protein</fullName>
    </recommendedName>
</protein>
<sequence length="144" mass="15603">MNTNKVIKVVGMAAVILALVTGLSLYINFSQPPEPAAQGPQSYVVVLTIDSVYADKQVAVSSDETVLRMLERLDDADSSLQLTTKEFAGLGILVEGMGAYQNGTDGKYWQYFINGTLAPVGADQYVPAAGDRVEWRFIVPETQL</sequence>
<dbReference type="Pfam" id="PF14478">
    <property type="entry name" value="DUF4430"/>
    <property type="match status" value="1"/>
</dbReference>
<gene>
    <name evidence="3" type="ORF">A3F55_02780</name>
</gene>
<organism evidence="3 4">
    <name type="scientific">Candidatus Adlerbacteria bacterium RIFCSPHIGHO2_12_FULL_53_18</name>
    <dbReference type="NCBI Taxonomy" id="1797242"/>
    <lineage>
        <taxon>Bacteria</taxon>
        <taxon>Candidatus Adleribacteriota</taxon>
    </lineage>
</organism>
<dbReference type="EMBL" id="MEWW01000007">
    <property type="protein sequence ID" value="OGC84920.1"/>
    <property type="molecule type" value="Genomic_DNA"/>
</dbReference>
<name>A0A1F4XT97_9BACT</name>
<keyword evidence="1" id="KW-0472">Membrane</keyword>